<evidence type="ECO:0000313" key="2">
    <source>
        <dbReference type="Proteomes" id="UP000244441"/>
    </source>
</evidence>
<evidence type="ECO:0000313" key="1">
    <source>
        <dbReference type="EMBL" id="AWB65817.1"/>
    </source>
</evidence>
<keyword evidence="2" id="KW-1185">Reference proteome</keyword>
<dbReference type="KEGG" id="cate:C2869_04895"/>
<dbReference type="EMBL" id="CP026604">
    <property type="protein sequence ID" value="AWB65817.1"/>
    <property type="molecule type" value="Genomic_DNA"/>
</dbReference>
<gene>
    <name evidence="1" type="ORF">C2869_04895</name>
</gene>
<name>A0A2S0VNL9_9ALTE</name>
<dbReference type="RefSeq" id="WP_108601891.1">
    <property type="nucleotide sequence ID" value="NZ_CP026604.1"/>
</dbReference>
<dbReference type="Proteomes" id="UP000244441">
    <property type="component" value="Chromosome"/>
</dbReference>
<protein>
    <submittedName>
        <fullName evidence="1">Uncharacterized protein</fullName>
    </submittedName>
</protein>
<sequence>MEQVVEAFRQNLKLARETAQQSDDILQQLSEQGMGKFSAIFPTEAGFKTQANRIMPYVEEVAELFYDLTGNGTRNDFTGDDLAKLASMLKHIFAVQQQLAANTLVAPPQSEQH</sequence>
<dbReference type="OrthoDB" id="7067468at2"/>
<organism evidence="1 2">
    <name type="scientific">Saccharobesus litoralis</name>
    <dbReference type="NCBI Taxonomy" id="2172099"/>
    <lineage>
        <taxon>Bacteria</taxon>
        <taxon>Pseudomonadati</taxon>
        <taxon>Pseudomonadota</taxon>
        <taxon>Gammaproteobacteria</taxon>
        <taxon>Alteromonadales</taxon>
        <taxon>Alteromonadaceae</taxon>
        <taxon>Saccharobesus</taxon>
    </lineage>
</organism>
<accession>A0A2S0VNL9</accession>
<dbReference type="AlphaFoldDB" id="A0A2S0VNL9"/>
<proteinExistence type="predicted"/>
<reference evidence="1 2" key="1">
    <citation type="submission" date="2018-01" db="EMBL/GenBank/DDBJ databases">
        <title>Genome sequence of a Cantenovulum-like bacteria.</title>
        <authorList>
            <person name="Tan W.R."/>
            <person name="Lau N.-S."/>
            <person name="Go F."/>
            <person name="Amirul A.-A.A."/>
        </authorList>
    </citation>
    <scope>NUCLEOTIDE SEQUENCE [LARGE SCALE GENOMIC DNA]</scope>
    <source>
        <strain evidence="1 2">CCB-QB4</strain>
    </source>
</reference>